<dbReference type="Proteomes" id="UP000789366">
    <property type="component" value="Unassembled WGS sequence"/>
</dbReference>
<name>A0ACA9N9L3_9GLOM</name>
<feature type="non-terminal residue" evidence="1">
    <location>
        <position position="1"/>
    </location>
</feature>
<organism evidence="1 2">
    <name type="scientific">Cetraspora pellucida</name>
    <dbReference type="NCBI Taxonomy" id="1433469"/>
    <lineage>
        <taxon>Eukaryota</taxon>
        <taxon>Fungi</taxon>
        <taxon>Fungi incertae sedis</taxon>
        <taxon>Mucoromycota</taxon>
        <taxon>Glomeromycotina</taxon>
        <taxon>Glomeromycetes</taxon>
        <taxon>Diversisporales</taxon>
        <taxon>Gigasporaceae</taxon>
        <taxon>Cetraspora</taxon>
    </lineage>
</organism>
<evidence type="ECO:0000313" key="2">
    <source>
        <dbReference type="Proteomes" id="UP000789366"/>
    </source>
</evidence>
<evidence type="ECO:0000313" key="1">
    <source>
        <dbReference type="EMBL" id="CAG8641794.1"/>
    </source>
</evidence>
<comment type="caution">
    <text evidence="1">The sequence shown here is derived from an EMBL/GenBank/DDBJ whole genome shotgun (WGS) entry which is preliminary data.</text>
</comment>
<reference evidence="1" key="1">
    <citation type="submission" date="2021-06" db="EMBL/GenBank/DDBJ databases">
        <authorList>
            <person name="Kallberg Y."/>
            <person name="Tangrot J."/>
            <person name="Rosling A."/>
        </authorList>
    </citation>
    <scope>NUCLEOTIDE SEQUENCE</scope>
    <source>
        <strain evidence="1">28 12/20/2015</strain>
    </source>
</reference>
<dbReference type="EMBL" id="CAJVPW010013099">
    <property type="protein sequence ID" value="CAG8641794.1"/>
    <property type="molecule type" value="Genomic_DNA"/>
</dbReference>
<keyword evidence="2" id="KW-1185">Reference proteome</keyword>
<proteinExistence type="predicted"/>
<sequence length="81" mass="9373">EKKLQDQKVSSKKQNTFLEELEKLMPLLLLCDMKTVNIVHNQEKTVPKESIQNIFQKSIENLAKASIYVLSKVIQGLLQEF</sequence>
<accession>A0ACA9N9L3</accession>
<protein>
    <submittedName>
        <fullName evidence="1">11016_t:CDS:1</fullName>
    </submittedName>
</protein>
<gene>
    <name evidence="1" type="ORF">SPELUC_LOCUS8596</name>
</gene>